<keyword evidence="5" id="KW-0627">Porphyrin biosynthesis</keyword>
<dbReference type="Pfam" id="PF00590">
    <property type="entry name" value="TP_methylase"/>
    <property type="match status" value="1"/>
</dbReference>
<evidence type="ECO:0000256" key="3">
    <source>
        <dbReference type="ARBA" id="ARBA00022679"/>
    </source>
</evidence>
<keyword evidence="3" id="KW-0808">Transferase</keyword>
<dbReference type="FunFam" id="3.30.950.10:FF:000001">
    <property type="entry name" value="Siroheme synthase"/>
    <property type="match status" value="1"/>
</dbReference>
<name>A0A382XJ72_9ZZZZ</name>
<dbReference type="Gene3D" id="3.30.950.10">
    <property type="entry name" value="Methyltransferase, Cobalt-precorrin-4 Transmethylase, Domain 2"/>
    <property type="match status" value="1"/>
</dbReference>
<dbReference type="FunFam" id="3.40.1010.10:FF:000001">
    <property type="entry name" value="Siroheme synthase"/>
    <property type="match status" value="1"/>
</dbReference>
<dbReference type="InterPro" id="IPR006366">
    <property type="entry name" value="CobA/CysG_C"/>
</dbReference>
<dbReference type="PANTHER" id="PTHR45790">
    <property type="entry name" value="SIROHEME SYNTHASE-RELATED"/>
    <property type="match status" value="1"/>
</dbReference>
<dbReference type="SUPFAM" id="SSF53790">
    <property type="entry name" value="Tetrapyrrole methylase"/>
    <property type="match status" value="1"/>
</dbReference>
<dbReference type="PANTHER" id="PTHR45790:SF1">
    <property type="entry name" value="SIROHEME SYNTHASE"/>
    <property type="match status" value="1"/>
</dbReference>
<accession>A0A382XJ72</accession>
<reference evidence="7" key="1">
    <citation type="submission" date="2018-05" db="EMBL/GenBank/DDBJ databases">
        <authorList>
            <person name="Lanie J.A."/>
            <person name="Ng W.-L."/>
            <person name="Kazmierczak K.M."/>
            <person name="Andrzejewski T.M."/>
            <person name="Davidsen T.M."/>
            <person name="Wayne K.J."/>
            <person name="Tettelin H."/>
            <person name="Glass J.I."/>
            <person name="Rusch D."/>
            <person name="Podicherti R."/>
            <person name="Tsui H.-C.T."/>
            <person name="Winkler M.E."/>
        </authorList>
    </citation>
    <scope>NUCLEOTIDE SEQUENCE</scope>
</reference>
<evidence type="ECO:0000313" key="7">
    <source>
        <dbReference type="EMBL" id="SVD71013.1"/>
    </source>
</evidence>
<dbReference type="CDD" id="cd11642">
    <property type="entry name" value="SUMT"/>
    <property type="match status" value="1"/>
</dbReference>
<organism evidence="7">
    <name type="scientific">marine metagenome</name>
    <dbReference type="NCBI Taxonomy" id="408172"/>
    <lineage>
        <taxon>unclassified sequences</taxon>
        <taxon>metagenomes</taxon>
        <taxon>ecological metagenomes</taxon>
    </lineage>
</organism>
<evidence type="ECO:0000256" key="1">
    <source>
        <dbReference type="ARBA" id="ARBA00012162"/>
    </source>
</evidence>
<dbReference type="EC" id="2.1.1.107" evidence="1"/>
<dbReference type="AlphaFoldDB" id="A0A382XJ72"/>
<dbReference type="GO" id="GO:0032259">
    <property type="term" value="P:methylation"/>
    <property type="evidence" value="ECO:0007669"/>
    <property type="project" value="UniProtKB-KW"/>
</dbReference>
<dbReference type="GO" id="GO:0019354">
    <property type="term" value="P:siroheme biosynthetic process"/>
    <property type="evidence" value="ECO:0007669"/>
    <property type="project" value="InterPro"/>
</dbReference>
<feature type="non-terminal residue" evidence="7">
    <location>
        <position position="270"/>
    </location>
</feature>
<proteinExistence type="predicted"/>
<dbReference type="GO" id="GO:0004851">
    <property type="term" value="F:uroporphyrin-III C-methyltransferase activity"/>
    <property type="evidence" value="ECO:0007669"/>
    <property type="project" value="UniProtKB-EC"/>
</dbReference>
<dbReference type="NCBIfam" id="TIGR01469">
    <property type="entry name" value="cobA_cysG_Cterm"/>
    <property type="match status" value="1"/>
</dbReference>
<feature type="non-terminal residue" evidence="7">
    <location>
        <position position="1"/>
    </location>
</feature>
<sequence>QGRVAELVFAGKEHQAREELSRMIQATDDAEFERGEVYLVGAGPGDPDLLTFRALRLMQRADVVLYDRLVAPAIVDLVRRDAERIFVGKEKSNHVVPQPEINELLLTLAQQGKRVLRLKGGDPFIFGRGGEEIEDLVRHNIPFQVIPGITAAAGCASYAGIPLTHRDHAQSCLFVTGHLKDGTVDLNWDALCQPGQTVVVYMGLTGLEVICREMIRHGRESATPAALIQQGTTLNQRVIAATLESLPDAVAAAQVKAPTLLIVGSVVTLH</sequence>
<protein>
    <recommendedName>
        <fullName evidence="1">uroporphyrinogen-III C-methyltransferase</fullName>
        <ecNumber evidence="1">2.1.1.107</ecNumber>
    </recommendedName>
</protein>
<feature type="domain" description="Tetrapyrrole methylase" evidence="6">
    <location>
        <begin position="37"/>
        <end position="246"/>
    </location>
</feature>
<dbReference type="NCBIfam" id="NF007922">
    <property type="entry name" value="PRK10637.1"/>
    <property type="match status" value="1"/>
</dbReference>
<dbReference type="InterPro" id="IPR050161">
    <property type="entry name" value="Siro_Cobalamin_biosynth"/>
</dbReference>
<evidence type="ECO:0000256" key="2">
    <source>
        <dbReference type="ARBA" id="ARBA00022603"/>
    </source>
</evidence>
<dbReference type="InterPro" id="IPR035996">
    <property type="entry name" value="4pyrrol_Methylase_sf"/>
</dbReference>
<dbReference type="InterPro" id="IPR014776">
    <property type="entry name" value="4pyrrole_Mease_sub2"/>
</dbReference>
<evidence type="ECO:0000259" key="6">
    <source>
        <dbReference type="Pfam" id="PF00590"/>
    </source>
</evidence>
<evidence type="ECO:0000256" key="4">
    <source>
        <dbReference type="ARBA" id="ARBA00022691"/>
    </source>
</evidence>
<keyword evidence="4" id="KW-0949">S-adenosyl-L-methionine</keyword>
<dbReference type="InterPro" id="IPR003043">
    <property type="entry name" value="Uropor_MeTrfase_CS"/>
</dbReference>
<dbReference type="PROSITE" id="PS00840">
    <property type="entry name" value="SUMT_2"/>
    <property type="match status" value="1"/>
</dbReference>
<dbReference type="NCBIfam" id="NF004790">
    <property type="entry name" value="PRK06136.1"/>
    <property type="match status" value="1"/>
</dbReference>
<gene>
    <name evidence="7" type="ORF">METZ01_LOCUS423867</name>
</gene>
<dbReference type="InterPro" id="IPR000878">
    <property type="entry name" value="4pyrrol_Mease"/>
</dbReference>
<dbReference type="EMBL" id="UINC01168139">
    <property type="protein sequence ID" value="SVD71013.1"/>
    <property type="molecule type" value="Genomic_DNA"/>
</dbReference>
<evidence type="ECO:0000256" key="5">
    <source>
        <dbReference type="ARBA" id="ARBA00023244"/>
    </source>
</evidence>
<dbReference type="Gene3D" id="3.40.1010.10">
    <property type="entry name" value="Cobalt-precorrin-4 Transmethylase, Domain 1"/>
    <property type="match status" value="1"/>
</dbReference>
<keyword evidence="2" id="KW-0489">Methyltransferase</keyword>
<dbReference type="InterPro" id="IPR014777">
    <property type="entry name" value="4pyrrole_Mease_sub1"/>
</dbReference>